<gene>
    <name evidence="7" type="ORF">GOP47_0003164</name>
</gene>
<keyword evidence="4" id="KW-0333">Golgi apparatus</keyword>
<dbReference type="Pfam" id="PF03016">
    <property type="entry name" value="Exostosin_GT47"/>
    <property type="match status" value="1"/>
</dbReference>
<dbReference type="EMBL" id="JABFUD020000002">
    <property type="protein sequence ID" value="KAI5083421.1"/>
    <property type="molecule type" value="Genomic_DNA"/>
</dbReference>
<keyword evidence="8" id="KW-1185">Reference proteome</keyword>
<feature type="domain" description="Exostosin GT47" evidence="6">
    <location>
        <begin position="240"/>
        <end position="523"/>
    </location>
</feature>
<reference evidence="7" key="1">
    <citation type="submission" date="2021-01" db="EMBL/GenBank/DDBJ databases">
        <title>Adiantum capillus-veneris genome.</title>
        <authorList>
            <person name="Fang Y."/>
            <person name="Liao Q."/>
        </authorList>
    </citation>
    <scope>NUCLEOTIDE SEQUENCE</scope>
    <source>
        <strain evidence="7">H3</strain>
        <tissue evidence="7">Leaf</tissue>
    </source>
</reference>
<organism evidence="7 8">
    <name type="scientific">Adiantum capillus-veneris</name>
    <name type="common">Maidenhair fern</name>
    <dbReference type="NCBI Taxonomy" id="13818"/>
    <lineage>
        <taxon>Eukaryota</taxon>
        <taxon>Viridiplantae</taxon>
        <taxon>Streptophyta</taxon>
        <taxon>Embryophyta</taxon>
        <taxon>Tracheophyta</taxon>
        <taxon>Polypodiopsida</taxon>
        <taxon>Polypodiidae</taxon>
        <taxon>Polypodiales</taxon>
        <taxon>Pteridineae</taxon>
        <taxon>Pteridaceae</taxon>
        <taxon>Vittarioideae</taxon>
        <taxon>Adiantum</taxon>
    </lineage>
</organism>
<evidence type="ECO:0000313" key="8">
    <source>
        <dbReference type="Proteomes" id="UP000886520"/>
    </source>
</evidence>
<keyword evidence="3" id="KW-0812">Transmembrane</keyword>
<evidence type="ECO:0000256" key="2">
    <source>
        <dbReference type="ARBA" id="ARBA00010271"/>
    </source>
</evidence>
<dbReference type="AlphaFoldDB" id="A0A9D4VD03"/>
<dbReference type="InterPro" id="IPR004263">
    <property type="entry name" value="Exostosin"/>
</dbReference>
<dbReference type="InterPro" id="IPR040911">
    <property type="entry name" value="Exostosin_GT47"/>
</dbReference>
<comment type="subcellular location">
    <subcellularLocation>
        <location evidence="1">Golgi apparatus membrane</location>
        <topology evidence="1">Single-pass type II membrane protein</topology>
    </subcellularLocation>
</comment>
<evidence type="ECO:0000256" key="1">
    <source>
        <dbReference type="ARBA" id="ARBA00004323"/>
    </source>
</evidence>
<evidence type="ECO:0000313" key="7">
    <source>
        <dbReference type="EMBL" id="KAI5083421.1"/>
    </source>
</evidence>
<evidence type="ECO:0000256" key="4">
    <source>
        <dbReference type="ARBA" id="ARBA00023034"/>
    </source>
</evidence>
<dbReference type="Proteomes" id="UP000886520">
    <property type="component" value="Chromosome 3"/>
</dbReference>
<proteinExistence type="inferred from homology"/>
<evidence type="ECO:0000256" key="3">
    <source>
        <dbReference type="ARBA" id="ARBA00022968"/>
    </source>
</evidence>
<protein>
    <recommendedName>
        <fullName evidence="6">Exostosin GT47 domain-containing protein</fullName>
    </recommendedName>
</protein>
<name>A0A9D4VD03_ADICA</name>
<comment type="caution">
    <text evidence="7">The sequence shown here is derived from an EMBL/GenBank/DDBJ whole genome shotgun (WGS) entry which is preliminary data.</text>
</comment>
<dbReference type="GO" id="GO:0000139">
    <property type="term" value="C:Golgi membrane"/>
    <property type="evidence" value="ECO:0007669"/>
    <property type="project" value="UniProtKB-SubCell"/>
</dbReference>
<evidence type="ECO:0000259" key="6">
    <source>
        <dbReference type="Pfam" id="PF03016"/>
    </source>
</evidence>
<feature type="compositionally biased region" description="Polar residues" evidence="5">
    <location>
        <begin position="145"/>
        <end position="154"/>
    </location>
</feature>
<dbReference type="OrthoDB" id="1924787at2759"/>
<dbReference type="PANTHER" id="PTHR11062:SF59">
    <property type="entry name" value="EXOSTOSIN FAMILY PROTEIN"/>
    <property type="match status" value="1"/>
</dbReference>
<evidence type="ECO:0000256" key="5">
    <source>
        <dbReference type="SAM" id="MobiDB-lite"/>
    </source>
</evidence>
<keyword evidence="3" id="KW-0735">Signal-anchor</keyword>
<sequence length="644" mass="72794">MLSSARVVGKGQGFKKLWPACLLVTLFVLLGGLYNTCSSCNSDFVWLSLRPASLPSSLIAPEFSPFPKPSSLPESNQQDNSLYRIKEPVSIISSLGLHTGENSTNNEGEAEGADQYSNSTLENGSEELWDQKSPDLGAQVADQPPSATFPNATKDNAPEELGLAKKEENSSHWQGFQRTSNNQHAELHKEHRRSEAHFLEQGLLAAKQAIYFAAATGDGDLYASVYRNLTLFTKSYELMERMFKIYIYKDGMHPLVHTGPTVGIYASEGRFIHQLQSSKQFITTDPSKAHLFFMPYSVTNIVRKLYVPDSHNMHPIISFVTSYVTKIASKYHYWNQSHGADHFFVSCHDWGPATVRENVELRRNAIKVVCNADVNEEFAVAKDVSLPETSLRAAKPPTRLGGPPIKKRPYLAFFAGQMHGRVRPLLLQHWQNTDPDMKIYERIPPTIAKKTSYIRHMRMSKYCICPMGYEVNSPRIVEAIYYDCVPVIIADNLVLPFSEVLDWQSFSVSVKERDIPHLRRILLSIPEAKYTILQTNLKHVRQHFLWHFRTPVKYDVFHMILHSLWLRRLAAIPDRQLFVGGFLPSQTANVTACCLKDRNSIMPIMLCAILAGRMISITIGWLSKRPPYPVNGGMDVRGGAKRNR</sequence>
<dbReference type="GO" id="GO:0016757">
    <property type="term" value="F:glycosyltransferase activity"/>
    <property type="evidence" value="ECO:0007669"/>
    <property type="project" value="InterPro"/>
</dbReference>
<comment type="similarity">
    <text evidence="2">Belongs to the glycosyltransferase 47 family.</text>
</comment>
<feature type="region of interest" description="Disordered" evidence="5">
    <location>
        <begin position="96"/>
        <end position="156"/>
    </location>
</feature>
<accession>A0A9D4VD03</accession>
<dbReference type="PANTHER" id="PTHR11062">
    <property type="entry name" value="EXOSTOSIN HEPARAN SULFATE GLYCOSYLTRANSFERASE -RELATED"/>
    <property type="match status" value="1"/>
</dbReference>